<evidence type="ECO:0000313" key="3">
    <source>
        <dbReference type="Proteomes" id="UP001649230"/>
    </source>
</evidence>
<sequence>MDWLGGWLKSVIMVILLATFVDLLLPSNTMQRYVKTVLSLFVLLTLLSPVMQLFQKDWNVDRLLSMAESKQNGMALQANEGGSKNMKSLNDITKEAQQFKNEGDKQSIKLIQSKLAEVMKEDLQNQTDLVVSDVQVLAQIDNNGKPAVTDVTATLHDIDAKRPAPTGLSNKSIGVMEPMKPIDPIHIDIQNTNKEQAAVTQQTEPEDGKLNEKLRQEREKLTTGISRDWQVKPDHIHIRIESDSSKL</sequence>
<accession>A0ABY3SCV8</accession>
<keyword evidence="1" id="KW-1133">Transmembrane helix</keyword>
<dbReference type="Proteomes" id="UP001649230">
    <property type="component" value="Chromosome"/>
</dbReference>
<feature type="transmembrane region" description="Helical" evidence="1">
    <location>
        <begin position="37"/>
        <end position="54"/>
    </location>
</feature>
<dbReference type="NCBIfam" id="TIGR02896">
    <property type="entry name" value="spore_III_AF"/>
    <property type="match status" value="1"/>
</dbReference>
<keyword evidence="1" id="KW-0472">Membrane</keyword>
<dbReference type="EMBL" id="CP090978">
    <property type="protein sequence ID" value="UJF31258.1"/>
    <property type="molecule type" value="Genomic_DNA"/>
</dbReference>
<dbReference type="RefSeq" id="WP_235117606.1">
    <property type="nucleotide sequence ID" value="NZ_CP090978.1"/>
</dbReference>
<proteinExistence type="predicted"/>
<dbReference type="Pfam" id="PF09581">
    <property type="entry name" value="Spore_III_AF"/>
    <property type="match status" value="1"/>
</dbReference>
<keyword evidence="1" id="KW-0812">Transmembrane</keyword>
<dbReference type="InterPro" id="IPR014245">
    <property type="entry name" value="Spore_III_AF"/>
</dbReference>
<name>A0ABY3SCV8_9BACL</name>
<evidence type="ECO:0000313" key="2">
    <source>
        <dbReference type="EMBL" id="UJF31258.1"/>
    </source>
</evidence>
<reference evidence="2 3" key="1">
    <citation type="journal article" date="2024" name="Int. J. Syst. Evol. Microbiol.">
        <title>Paenibacillus hexagrammi sp. nov., a novel bacterium isolated from the gut content of Hexagrammos agrammus.</title>
        <authorList>
            <person name="Jung H.K."/>
            <person name="Kim D.G."/>
            <person name="Zin H."/>
            <person name="Park J."/>
            <person name="Jung H."/>
            <person name="Kim Y.O."/>
            <person name="Kong H.J."/>
            <person name="Kim J.W."/>
            <person name="Kim Y.S."/>
        </authorList>
    </citation>
    <scope>NUCLEOTIDE SEQUENCE [LARGE SCALE GENOMIC DNA]</scope>
    <source>
        <strain evidence="2 3">YPD9-1</strain>
    </source>
</reference>
<keyword evidence="3" id="KW-1185">Reference proteome</keyword>
<organism evidence="2 3">
    <name type="scientific">Paenibacillus hexagrammi</name>
    <dbReference type="NCBI Taxonomy" id="2908839"/>
    <lineage>
        <taxon>Bacteria</taxon>
        <taxon>Bacillati</taxon>
        <taxon>Bacillota</taxon>
        <taxon>Bacilli</taxon>
        <taxon>Bacillales</taxon>
        <taxon>Paenibacillaceae</taxon>
        <taxon>Paenibacillus</taxon>
    </lineage>
</organism>
<protein>
    <submittedName>
        <fullName evidence="2">Stage III sporulation protein AF</fullName>
    </submittedName>
</protein>
<feature type="transmembrane region" description="Helical" evidence="1">
    <location>
        <begin position="6"/>
        <end position="25"/>
    </location>
</feature>
<gene>
    <name evidence="2" type="primary">spoIIIAF</name>
    <name evidence="2" type="ORF">L0M14_15405</name>
</gene>
<evidence type="ECO:0000256" key="1">
    <source>
        <dbReference type="SAM" id="Phobius"/>
    </source>
</evidence>